<dbReference type="InterPro" id="IPR007822">
    <property type="entry name" value="LANC-like"/>
</dbReference>
<keyword evidence="1" id="KW-0862">Zinc</keyword>
<sequence length="502" mass="54380">MAPEELSSTRYIAHDNEPPSDLEATRKTILEALTAAVERVERHYAGTHHTTGSVYVGVEGIILMNHHIRHLPGAKSVDALASSTLDKNSRRHLNAAILHSRIAPPRTCSRSSFLETSIGTATLVLLYLLGSSSPLHYPKNWETCVNAISGALRLASREEMSEDGCEVLYGRAGLLYALLRLRSALPKATREQVEVVRAIEPLVADTSLTTLVDDIVERGAAGAKEYAHELNGNGPPLMWSWHGKRYLGGAHGVAGILQILLQCPSSTIKPHREAIAKTLEWLIGIQCSDGNWPHKASIHPEIDPDEDMVQYALHPHLPFPSPHPPFRRWCHGAPAVLILISTFLRRARTSKTLGAALSAHPDLEPSILSAARKAAELVYRRGFLRKGVGLCHGVGGSVYALLAASQILDTDTIARDADEQRDGGGEEGGEGGETLRKAAHLALLAADWAPLTEEGVMSTPDRPWSLYEGAAGMCCAWADLLRALAGKEVIGMPGYADIQYSR</sequence>
<dbReference type="HOGENOM" id="CLU_031140_0_0_1"/>
<dbReference type="EMBL" id="JH687553">
    <property type="protein sequence ID" value="EIN04685.1"/>
    <property type="molecule type" value="Genomic_DNA"/>
</dbReference>
<dbReference type="SUPFAM" id="SSF158745">
    <property type="entry name" value="LanC-like"/>
    <property type="match status" value="1"/>
</dbReference>
<evidence type="ECO:0008006" key="5">
    <source>
        <dbReference type="Google" id="ProtNLM"/>
    </source>
</evidence>
<dbReference type="GO" id="GO:0046872">
    <property type="term" value="F:metal ion binding"/>
    <property type="evidence" value="ECO:0007669"/>
    <property type="project" value="UniProtKB-KW"/>
</dbReference>
<feature type="region of interest" description="Disordered" evidence="2">
    <location>
        <begin position="1"/>
        <end position="20"/>
    </location>
</feature>
<dbReference type="Pfam" id="PF05147">
    <property type="entry name" value="LANC_like"/>
    <property type="match status" value="1"/>
</dbReference>
<dbReference type="SMART" id="SM01260">
    <property type="entry name" value="LANC_like"/>
    <property type="match status" value="1"/>
</dbReference>
<keyword evidence="1" id="KW-0479">Metal-binding</keyword>
<dbReference type="Proteomes" id="UP000054196">
    <property type="component" value="Unassembled WGS sequence"/>
</dbReference>
<dbReference type="PRINTS" id="PR01950">
    <property type="entry name" value="LANCSUPER"/>
</dbReference>
<dbReference type="InterPro" id="IPR012341">
    <property type="entry name" value="6hp_glycosidase-like_sf"/>
</dbReference>
<dbReference type="PANTHER" id="PTHR12736:SF7">
    <property type="entry name" value="LANC-LIKE PROTEIN 3"/>
    <property type="match status" value="1"/>
</dbReference>
<name>R7S2S7_PUNST</name>
<feature type="binding site" evidence="1">
    <location>
        <position position="392"/>
    </location>
    <ligand>
        <name>Zn(2+)</name>
        <dbReference type="ChEBI" id="CHEBI:29105"/>
    </ligand>
</feature>
<dbReference type="Gene3D" id="1.50.10.10">
    <property type="match status" value="1"/>
</dbReference>
<dbReference type="RefSeq" id="XP_007388078.1">
    <property type="nucleotide sequence ID" value="XM_007388016.1"/>
</dbReference>
<dbReference type="eggNOG" id="KOG2787">
    <property type="taxonomic scope" value="Eukaryota"/>
</dbReference>
<dbReference type="AlphaFoldDB" id="R7S2S7"/>
<organism evidence="3 4">
    <name type="scientific">Punctularia strigosozonata (strain HHB-11173)</name>
    <name type="common">White-rot fungus</name>
    <dbReference type="NCBI Taxonomy" id="741275"/>
    <lineage>
        <taxon>Eukaryota</taxon>
        <taxon>Fungi</taxon>
        <taxon>Dikarya</taxon>
        <taxon>Basidiomycota</taxon>
        <taxon>Agaricomycotina</taxon>
        <taxon>Agaricomycetes</taxon>
        <taxon>Corticiales</taxon>
        <taxon>Punctulariaceae</taxon>
        <taxon>Punctularia</taxon>
    </lineage>
</organism>
<dbReference type="GO" id="GO:0031179">
    <property type="term" value="P:peptide modification"/>
    <property type="evidence" value="ECO:0007669"/>
    <property type="project" value="InterPro"/>
</dbReference>
<dbReference type="CDD" id="cd04794">
    <property type="entry name" value="euk_LANCL"/>
    <property type="match status" value="1"/>
</dbReference>
<dbReference type="OrthoDB" id="10257263at2759"/>
<feature type="binding site" evidence="1">
    <location>
        <position position="330"/>
    </location>
    <ligand>
        <name>Zn(2+)</name>
        <dbReference type="ChEBI" id="CHEBI:29105"/>
    </ligand>
</feature>
<dbReference type="KEGG" id="psq:PUNSTDRAFT_138330"/>
<reference evidence="4" key="1">
    <citation type="journal article" date="2012" name="Science">
        <title>The Paleozoic origin of enzymatic lignin decomposition reconstructed from 31 fungal genomes.</title>
        <authorList>
            <person name="Floudas D."/>
            <person name="Binder M."/>
            <person name="Riley R."/>
            <person name="Barry K."/>
            <person name="Blanchette R.A."/>
            <person name="Henrissat B."/>
            <person name="Martinez A.T."/>
            <person name="Otillar R."/>
            <person name="Spatafora J.W."/>
            <person name="Yadav J.S."/>
            <person name="Aerts A."/>
            <person name="Benoit I."/>
            <person name="Boyd A."/>
            <person name="Carlson A."/>
            <person name="Copeland A."/>
            <person name="Coutinho P.M."/>
            <person name="de Vries R.P."/>
            <person name="Ferreira P."/>
            <person name="Findley K."/>
            <person name="Foster B."/>
            <person name="Gaskell J."/>
            <person name="Glotzer D."/>
            <person name="Gorecki P."/>
            <person name="Heitman J."/>
            <person name="Hesse C."/>
            <person name="Hori C."/>
            <person name="Igarashi K."/>
            <person name="Jurgens J.A."/>
            <person name="Kallen N."/>
            <person name="Kersten P."/>
            <person name="Kohler A."/>
            <person name="Kuees U."/>
            <person name="Kumar T.K.A."/>
            <person name="Kuo A."/>
            <person name="LaButti K."/>
            <person name="Larrondo L.F."/>
            <person name="Lindquist E."/>
            <person name="Ling A."/>
            <person name="Lombard V."/>
            <person name="Lucas S."/>
            <person name="Lundell T."/>
            <person name="Martin R."/>
            <person name="McLaughlin D.J."/>
            <person name="Morgenstern I."/>
            <person name="Morin E."/>
            <person name="Murat C."/>
            <person name="Nagy L.G."/>
            <person name="Nolan M."/>
            <person name="Ohm R.A."/>
            <person name="Patyshakuliyeva A."/>
            <person name="Rokas A."/>
            <person name="Ruiz-Duenas F.J."/>
            <person name="Sabat G."/>
            <person name="Salamov A."/>
            <person name="Samejima M."/>
            <person name="Schmutz J."/>
            <person name="Slot J.C."/>
            <person name="St John F."/>
            <person name="Stenlid J."/>
            <person name="Sun H."/>
            <person name="Sun S."/>
            <person name="Syed K."/>
            <person name="Tsang A."/>
            <person name="Wiebenga A."/>
            <person name="Young D."/>
            <person name="Pisabarro A."/>
            <person name="Eastwood D.C."/>
            <person name="Martin F."/>
            <person name="Cullen D."/>
            <person name="Grigoriev I.V."/>
            <person name="Hibbett D.S."/>
        </authorList>
    </citation>
    <scope>NUCLEOTIDE SEQUENCE [LARGE SCALE GENOMIC DNA]</scope>
    <source>
        <strain evidence="4">HHB-11173 SS5</strain>
    </source>
</reference>
<dbReference type="GO" id="GO:0005975">
    <property type="term" value="P:carbohydrate metabolic process"/>
    <property type="evidence" value="ECO:0007669"/>
    <property type="project" value="InterPro"/>
</dbReference>
<feature type="binding site" evidence="1">
    <location>
        <position position="391"/>
    </location>
    <ligand>
        <name>Zn(2+)</name>
        <dbReference type="ChEBI" id="CHEBI:29105"/>
    </ligand>
</feature>
<evidence type="ECO:0000256" key="2">
    <source>
        <dbReference type="SAM" id="MobiDB-lite"/>
    </source>
</evidence>
<evidence type="ECO:0000256" key="1">
    <source>
        <dbReference type="PIRSR" id="PIRSR607822-1"/>
    </source>
</evidence>
<proteinExistence type="predicted"/>
<gene>
    <name evidence="3" type="ORF">PUNSTDRAFT_138330</name>
</gene>
<dbReference type="OMA" id="DHPWSLY"/>
<keyword evidence="4" id="KW-1185">Reference proteome</keyword>
<accession>R7S2S7</accession>
<evidence type="ECO:0000313" key="4">
    <source>
        <dbReference type="Proteomes" id="UP000054196"/>
    </source>
</evidence>
<dbReference type="PANTHER" id="PTHR12736">
    <property type="entry name" value="LANC-LIKE PROTEIN"/>
    <property type="match status" value="1"/>
</dbReference>
<evidence type="ECO:0000313" key="3">
    <source>
        <dbReference type="EMBL" id="EIN04685.1"/>
    </source>
</evidence>
<feature type="compositionally biased region" description="Polar residues" evidence="2">
    <location>
        <begin position="1"/>
        <end position="10"/>
    </location>
</feature>
<dbReference type="GO" id="GO:0005886">
    <property type="term" value="C:plasma membrane"/>
    <property type="evidence" value="ECO:0007669"/>
    <property type="project" value="TreeGrafter"/>
</dbReference>
<dbReference type="GeneID" id="18880046"/>
<protein>
    <recommendedName>
        <fullName evidence="5">Lanthionine synthetase C family protein</fullName>
    </recommendedName>
</protein>